<evidence type="ECO:0000256" key="1">
    <source>
        <dbReference type="SAM" id="Phobius"/>
    </source>
</evidence>
<dbReference type="EMBL" id="JAUIZM010000011">
    <property type="protein sequence ID" value="KAK1354556.1"/>
    <property type="molecule type" value="Genomic_DNA"/>
</dbReference>
<dbReference type="InterPro" id="IPR045283">
    <property type="entry name" value="AT3G44326-like"/>
</dbReference>
<gene>
    <name evidence="2" type="ORF">POM88_047812</name>
</gene>
<evidence type="ECO:0000313" key="3">
    <source>
        <dbReference type="Proteomes" id="UP001237642"/>
    </source>
</evidence>
<protein>
    <submittedName>
        <fullName evidence="2">F-box domain containing protein</fullName>
    </submittedName>
</protein>
<sequence length="343" mass="38991">MASEVTSSNIFSENTKITDLHPEIIFTHILPRIDHSSLGSLALASKQVHALCNHESIWTSICNSKWQSTKHLFLQNAISSFPGGHRSFFYDSYPILEFGNKCSWYNGHDTTLLQRPELLISAVDIQYKNKNIYSKVDVINTSTKSFASSSFKVEALNLKEFVRLPVKCEEEEDIHLSALKENLKLSWISIDPTQKRAANISSQLPVTVRPHWIDGDIEVKYVIVMPGDSSAGMSSELVEIRIIVMLEWGEEKTHLKLRNVSLQVHDMEGICLQGGESLRILQKAIQCGTRKKARRDEVIDRYKSFVIKKGERREGRQEGQHKIVALLLAIFLVALIVHLYQCF</sequence>
<dbReference type="PANTHER" id="PTHR33736:SF34">
    <property type="entry name" value="F-BOX-LIKE DOMAIN SUPERFAMILY PROTEIN"/>
    <property type="match status" value="1"/>
</dbReference>
<reference evidence="2" key="1">
    <citation type="submission" date="2023-02" db="EMBL/GenBank/DDBJ databases">
        <title>Genome of toxic invasive species Heracleum sosnowskyi carries increased number of genes despite the absence of recent whole-genome duplications.</title>
        <authorList>
            <person name="Schelkunov M."/>
            <person name="Shtratnikova V."/>
            <person name="Makarenko M."/>
            <person name="Klepikova A."/>
            <person name="Omelchenko D."/>
            <person name="Novikova G."/>
            <person name="Obukhova E."/>
            <person name="Bogdanov V."/>
            <person name="Penin A."/>
            <person name="Logacheva M."/>
        </authorList>
    </citation>
    <scope>NUCLEOTIDE SEQUENCE</scope>
    <source>
        <strain evidence="2">Hsosn_3</strain>
        <tissue evidence="2">Leaf</tissue>
    </source>
</reference>
<organism evidence="2 3">
    <name type="scientific">Heracleum sosnowskyi</name>
    <dbReference type="NCBI Taxonomy" id="360622"/>
    <lineage>
        <taxon>Eukaryota</taxon>
        <taxon>Viridiplantae</taxon>
        <taxon>Streptophyta</taxon>
        <taxon>Embryophyta</taxon>
        <taxon>Tracheophyta</taxon>
        <taxon>Spermatophyta</taxon>
        <taxon>Magnoliopsida</taxon>
        <taxon>eudicotyledons</taxon>
        <taxon>Gunneridae</taxon>
        <taxon>Pentapetalae</taxon>
        <taxon>asterids</taxon>
        <taxon>campanulids</taxon>
        <taxon>Apiales</taxon>
        <taxon>Apiaceae</taxon>
        <taxon>Apioideae</taxon>
        <taxon>apioid superclade</taxon>
        <taxon>Tordylieae</taxon>
        <taxon>Tordyliinae</taxon>
        <taxon>Heracleum</taxon>
    </lineage>
</organism>
<name>A0AAD8LZ30_9APIA</name>
<dbReference type="InterPro" id="IPR036047">
    <property type="entry name" value="F-box-like_dom_sf"/>
</dbReference>
<proteinExistence type="predicted"/>
<keyword evidence="1" id="KW-0812">Transmembrane</keyword>
<feature type="transmembrane region" description="Helical" evidence="1">
    <location>
        <begin position="323"/>
        <end position="340"/>
    </location>
</feature>
<dbReference type="Gene3D" id="1.20.1280.50">
    <property type="match status" value="1"/>
</dbReference>
<keyword evidence="1" id="KW-0472">Membrane</keyword>
<reference evidence="2" key="2">
    <citation type="submission" date="2023-05" db="EMBL/GenBank/DDBJ databases">
        <authorList>
            <person name="Schelkunov M.I."/>
        </authorList>
    </citation>
    <scope>NUCLEOTIDE SEQUENCE</scope>
    <source>
        <strain evidence="2">Hsosn_3</strain>
        <tissue evidence="2">Leaf</tissue>
    </source>
</reference>
<keyword evidence="1" id="KW-1133">Transmembrane helix</keyword>
<accession>A0AAD8LZ30</accession>
<dbReference type="AlphaFoldDB" id="A0AAD8LZ30"/>
<dbReference type="Proteomes" id="UP001237642">
    <property type="component" value="Unassembled WGS sequence"/>
</dbReference>
<comment type="caution">
    <text evidence="2">The sequence shown here is derived from an EMBL/GenBank/DDBJ whole genome shotgun (WGS) entry which is preliminary data.</text>
</comment>
<keyword evidence="3" id="KW-1185">Reference proteome</keyword>
<evidence type="ECO:0000313" key="2">
    <source>
        <dbReference type="EMBL" id="KAK1354556.1"/>
    </source>
</evidence>
<dbReference type="SUPFAM" id="SSF81383">
    <property type="entry name" value="F-box domain"/>
    <property type="match status" value="1"/>
</dbReference>
<dbReference type="PANTHER" id="PTHR33736">
    <property type="entry name" value="F-BOX PROTEIN-RELATED"/>
    <property type="match status" value="1"/>
</dbReference>